<keyword evidence="7" id="KW-0732">Signal</keyword>
<dbReference type="PANTHER" id="PTHR40079:SF4">
    <property type="entry name" value="GH26 DOMAIN-CONTAINING PROTEIN-RELATED"/>
    <property type="match status" value="1"/>
</dbReference>
<evidence type="ECO:0000313" key="10">
    <source>
        <dbReference type="Proteomes" id="UP000516957"/>
    </source>
</evidence>
<dbReference type="EMBL" id="JACCBE010000001">
    <property type="protein sequence ID" value="NYD59248.1"/>
    <property type="molecule type" value="Genomic_DNA"/>
</dbReference>
<evidence type="ECO:0000313" key="9">
    <source>
        <dbReference type="EMBL" id="NYD59248.1"/>
    </source>
</evidence>
<feature type="region of interest" description="Disordered" evidence="5">
    <location>
        <begin position="214"/>
        <end position="235"/>
    </location>
</feature>
<gene>
    <name evidence="9" type="ORF">BKA08_003486</name>
</gene>
<feature type="chain" id="PRO_5031432797" description="GH26 domain-containing protein" evidence="7">
    <location>
        <begin position="36"/>
        <end position="466"/>
    </location>
</feature>
<organism evidence="9 10">
    <name type="scientific">Nocardioides marinisabuli</name>
    <dbReference type="NCBI Taxonomy" id="419476"/>
    <lineage>
        <taxon>Bacteria</taxon>
        <taxon>Bacillati</taxon>
        <taxon>Actinomycetota</taxon>
        <taxon>Actinomycetes</taxon>
        <taxon>Propionibacteriales</taxon>
        <taxon>Nocardioidaceae</taxon>
        <taxon>Nocardioides</taxon>
    </lineage>
</organism>
<keyword evidence="6" id="KW-1133">Transmembrane helix</keyword>
<dbReference type="Proteomes" id="UP000516957">
    <property type="component" value="Unassembled WGS sequence"/>
</dbReference>
<keyword evidence="6" id="KW-0472">Membrane</keyword>
<feature type="region of interest" description="Disordered" evidence="5">
    <location>
        <begin position="373"/>
        <end position="417"/>
    </location>
</feature>
<comment type="caution">
    <text evidence="9">The sequence shown here is derived from an EMBL/GenBank/DDBJ whole genome shotgun (WGS) entry which is preliminary data.</text>
</comment>
<dbReference type="AlphaFoldDB" id="A0A7Y9F430"/>
<evidence type="ECO:0000256" key="3">
    <source>
        <dbReference type="ARBA" id="ARBA00023295"/>
    </source>
</evidence>
<keyword evidence="3" id="KW-0326">Glycosidase</keyword>
<dbReference type="RefSeq" id="WP_179616723.1">
    <property type="nucleotide sequence ID" value="NZ_CP059163.1"/>
</dbReference>
<evidence type="ECO:0000256" key="2">
    <source>
        <dbReference type="ARBA" id="ARBA00022801"/>
    </source>
</evidence>
<feature type="transmembrane region" description="Helical" evidence="6">
    <location>
        <begin position="436"/>
        <end position="454"/>
    </location>
</feature>
<accession>A0A7Y9F430</accession>
<feature type="signal peptide" evidence="7">
    <location>
        <begin position="1"/>
        <end position="35"/>
    </location>
</feature>
<dbReference type="PROSITE" id="PS51764">
    <property type="entry name" value="GH26"/>
    <property type="match status" value="1"/>
</dbReference>
<evidence type="ECO:0000256" key="1">
    <source>
        <dbReference type="ARBA" id="ARBA00007754"/>
    </source>
</evidence>
<comment type="similarity">
    <text evidence="1 4">Belongs to the glycosyl hydrolase 26 family.</text>
</comment>
<dbReference type="GO" id="GO:0006080">
    <property type="term" value="P:substituted mannan metabolic process"/>
    <property type="evidence" value="ECO:0007669"/>
    <property type="project" value="InterPro"/>
</dbReference>
<evidence type="ECO:0000256" key="5">
    <source>
        <dbReference type="SAM" id="MobiDB-lite"/>
    </source>
</evidence>
<keyword evidence="10" id="KW-1185">Reference proteome</keyword>
<evidence type="ECO:0000256" key="6">
    <source>
        <dbReference type="SAM" id="Phobius"/>
    </source>
</evidence>
<protein>
    <recommendedName>
        <fullName evidence="8">GH26 domain-containing protein</fullName>
    </recommendedName>
</protein>
<name>A0A7Y9F430_9ACTN</name>
<reference evidence="9 10" key="1">
    <citation type="submission" date="2020-07" db="EMBL/GenBank/DDBJ databases">
        <title>Sequencing the genomes of 1000 actinobacteria strains.</title>
        <authorList>
            <person name="Klenk H.-P."/>
        </authorList>
    </citation>
    <scope>NUCLEOTIDE SEQUENCE [LARGE SCALE GENOMIC DNA]</scope>
    <source>
        <strain evidence="9 10">DSM 18965</strain>
    </source>
</reference>
<evidence type="ECO:0000259" key="8">
    <source>
        <dbReference type="PROSITE" id="PS51764"/>
    </source>
</evidence>
<feature type="domain" description="GH26" evidence="8">
    <location>
        <begin position="1"/>
        <end position="380"/>
    </location>
</feature>
<proteinExistence type="inferred from homology"/>
<dbReference type="InterPro" id="IPR022790">
    <property type="entry name" value="GH26_dom"/>
</dbReference>
<sequence>MHDVTRTGHRPLGASGLAAGLLAASLALVPPTAHAADGPTDLPEAGTAWFGAELDWDGDSPSRYTDRLGTDVSLLARPVAYPLTEGSRAALGDLARTSAEQGAMSVVDLQPAAALDDLDTEDAEELVEELDELGAEHGSRFLLRFAPEMNGTWTPWGQQPTAYVAAFRQLADVVHDEADAAWTVWAPAYGAGYPFGGAINGVRRGSTVTSAATARDAERLDSNGDGELGTGDDPYGPYYPGDAAVDWVGLSMLRYGVDQRFGANLEPTADELQARLDEEFGYASPTGRRSFYARFAGGRDQPMMLSTGALFNPAGTGASERDVKRAWLQRVANAVRFRPRLQAVVWLEDARYEPEVGGQVRWGLTPTRELAATNGRILERGPFDLGPAVTPPEDDDRPSARGGSGGDDASQDAADDEAGRSLLERAEETTGVPVEGAASLLGAVALLLGVGLALRARRRRMRPPWL</sequence>
<keyword evidence="2" id="KW-0378">Hydrolase</keyword>
<dbReference type="PANTHER" id="PTHR40079">
    <property type="entry name" value="MANNAN ENDO-1,4-BETA-MANNOSIDASE E-RELATED"/>
    <property type="match status" value="1"/>
</dbReference>
<dbReference type="GO" id="GO:0016985">
    <property type="term" value="F:mannan endo-1,4-beta-mannosidase activity"/>
    <property type="evidence" value="ECO:0007669"/>
    <property type="project" value="InterPro"/>
</dbReference>
<dbReference type="InterPro" id="IPR017853">
    <property type="entry name" value="GH"/>
</dbReference>
<dbReference type="InterPro" id="IPR000805">
    <property type="entry name" value="Glyco_hydro_26"/>
</dbReference>
<dbReference type="SUPFAM" id="SSF51445">
    <property type="entry name" value="(Trans)glycosidases"/>
    <property type="match status" value="1"/>
</dbReference>
<comment type="caution">
    <text evidence="4">Lacks conserved residue(s) required for the propagation of feature annotation.</text>
</comment>
<keyword evidence="6" id="KW-0812">Transmembrane</keyword>
<evidence type="ECO:0000256" key="7">
    <source>
        <dbReference type="SAM" id="SignalP"/>
    </source>
</evidence>
<evidence type="ECO:0000256" key="4">
    <source>
        <dbReference type="PROSITE-ProRule" id="PRU01100"/>
    </source>
</evidence>
<dbReference type="Gene3D" id="3.20.20.80">
    <property type="entry name" value="Glycosidases"/>
    <property type="match status" value="1"/>
</dbReference>